<keyword evidence="7" id="KW-0106">Calcium</keyword>
<dbReference type="PROSITE" id="PS50234">
    <property type="entry name" value="VWFA"/>
    <property type="match status" value="1"/>
</dbReference>
<evidence type="ECO:0000256" key="2">
    <source>
        <dbReference type="ARBA" id="ARBA00008054"/>
    </source>
</evidence>
<evidence type="ECO:0000256" key="9">
    <source>
        <dbReference type="ARBA" id="ARBA00022989"/>
    </source>
</evidence>
<evidence type="ECO:0000256" key="6">
    <source>
        <dbReference type="ARBA" id="ARBA00022737"/>
    </source>
</evidence>
<feature type="domain" description="VWFA" evidence="17">
    <location>
        <begin position="1"/>
        <end position="155"/>
    </location>
</feature>
<dbReference type="Gene3D" id="2.60.40.1510">
    <property type="entry name" value="ntegrin, alpha v. Chain A, domain 3"/>
    <property type="match status" value="1"/>
</dbReference>
<dbReference type="InterPro" id="IPR000413">
    <property type="entry name" value="Integrin_alpha"/>
</dbReference>
<dbReference type="Gene3D" id="3.40.50.410">
    <property type="entry name" value="von Willebrand factor, type A domain"/>
    <property type="match status" value="1"/>
</dbReference>
<dbReference type="GO" id="GO:0007229">
    <property type="term" value="P:integrin-mediated signaling pathway"/>
    <property type="evidence" value="ECO:0007669"/>
    <property type="project" value="UniProtKB-KW"/>
</dbReference>
<feature type="repeat" description="FG-GAP" evidence="15">
    <location>
        <begin position="225"/>
        <end position="275"/>
    </location>
</feature>
<dbReference type="InterPro" id="IPR048285">
    <property type="entry name" value="Integrin_alpha_Ig-like_2"/>
</dbReference>
<comment type="similarity">
    <text evidence="2 16">Belongs to the integrin alpha chain family.</text>
</comment>
<keyword evidence="6" id="KW-0677">Repeat</keyword>
<evidence type="ECO:0000256" key="16">
    <source>
        <dbReference type="RuleBase" id="RU003762"/>
    </source>
</evidence>
<evidence type="ECO:0000256" key="15">
    <source>
        <dbReference type="PROSITE-ProRule" id="PRU00803"/>
    </source>
</evidence>
<gene>
    <name evidence="18" type="ORF">AALO_G00198620</name>
</gene>
<evidence type="ECO:0000256" key="10">
    <source>
        <dbReference type="ARBA" id="ARBA00023037"/>
    </source>
</evidence>
<dbReference type="SMART" id="SM00191">
    <property type="entry name" value="Int_alpha"/>
    <property type="match status" value="3"/>
</dbReference>
<comment type="caution">
    <text evidence="18">The sequence shown here is derived from an EMBL/GenBank/DDBJ whole genome shotgun (WGS) entry which is preliminary data.</text>
</comment>
<dbReference type="PRINTS" id="PR01185">
    <property type="entry name" value="INTEGRINA"/>
</dbReference>
<dbReference type="GO" id="GO:0046872">
    <property type="term" value="F:metal ion binding"/>
    <property type="evidence" value="ECO:0007669"/>
    <property type="project" value="UniProtKB-KW"/>
</dbReference>
<evidence type="ECO:0000256" key="14">
    <source>
        <dbReference type="ARBA" id="ARBA00023180"/>
    </source>
</evidence>
<dbReference type="InterPro" id="IPR002035">
    <property type="entry name" value="VWF_A"/>
</dbReference>
<dbReference type="PANTHER" id="PTHR23220:SF79">
    <property type="entry name" value="INTEGRIN ALPHA-E"/>
    <property type="match status" value="1"/>
</dbReference>
<dbReference type="SUPFAM" id="SSF69318">
    <property type="entry name" value="Integrin alpha N-terminal domain"/>
    <property type="match status" value="1"/>
</dbReference>
<dbReference type="SMART" id="SM00327">
    <property type="entry name" value="VWA"/>
    <property type="match status" value="1"/>
</dbReference>
<dbReference type="GO" id="GO:0033627">
    <property type="term" value="P:cell adhesion mediated by integrin"/>
    <property type="evidence" value="ECO:0007669"/>
    <property type="project" value="TreeGrafter"/>
</dbReference>
<evidence type="ECO:0000256" key="1">
    <source>
        <dbReference type="ARBA" id="ARBA00004479"/>
    </source>
</evidence>
<evidence type="ECO:0000256" key="12">
    <source>
        <dbReference type="ARBA" id="ARBA00023157"/>
    </source>
</evidence>
<feature type="repeat" description="FG-GAP" evidence="15">
    <location>
        <begin position="276"/>
        <end position="338"/>
    </location>
</feature>
<accession>A0AAV6G4U2</accession>
<keyword evidence="5" id="KW-0732">Signal</keyword>
<keyword evidence="12" id="KW-1015">Disulfide bond</keyword>
<comment type="subcellular location">
    <subcellularLocation>
        <location evidence="1 16">Membrane</location>
        <topology evidence="1 16">Single-pass type I membrane protein</topology>
    </subcellularLocation>
</comment>
<evidence type="ECO:0000256" key="8">
    <source>
        <dbReference type="ARBA" id="ARBA00022889"/>
    </source>
</evidence>
<evidence type="ECO:0000256" key="3">
    <source>
        <dbReference type="ARBA" id="ARBA00022692"/>
    </source>
</evidence>
<dbReference type="GO" id="GO:0098609">
    <property type="term" value="P:cell-cell adhesion"/>
    <property type="evidence" value="ECO:0007669"/>
    <property type="project" value="TreeGrafter"/>
</dbReference>
<sequence>MKNVWSQCFDCNFAVVQYGRFVRTELSLKENDDASKAIEKIPNIEQIGNHTITASAINHVLEHVFVPENGSKPNSQKYIIVVTDGIIFLDKMNLTVVLKNPKMENITRFAIGVGPYVLNHSAALKEMREIASDPHEQHFFGVGSYTGLNTILSKLKKGILGGIEGTAGVGFRFELAEAGFSSHIAPDNSLLFGAVGAFDWSGGLIVKNIETSSTAFLNVTNNEPKIPKTAGKEQRFSYLGYSVTSAQRSGKTLYLSGAPRYNLTGGVFIFSGETHDLQQLLPGDQVGSYFGSVLCVLNVDKSEILKTDYLLVGAPYFHRKGEEGKVFVYKLHEQHGFQKQDWEWSGVTKYAFARFGSAIANIGDVDGNGYNDVAVGAPLEERNGGTSGSIYIYNGFRGGLRQEHSQRISAAEMGMKLKYFGQSVSPMAEAGPRRQEYISVGSEGNVTVLKTLPVIVFKPTITVEPPMIKRSHQAEDIPKLEIKLHICLYARSADFEEVSSISVLYNIDLDPGQAEKRLTFHKASKQGNFSLTKNIACISKMNLHFSGCSDCFSPILVKFNFNLTSTTAPYVLDAFTPTEISKEITFERQCEQELCPAKISLSNSRLSKQKIIIGDTQDLDITLHLTNTGYDSFKTTLTLTYPSVLLFSKILKRNQRELPVKMQSVKRFLS</sequence>
<keyword evidence="8 16" id="KW-0130">Cell adhesion</keyword>
<dbReference type="GO" id="GO:0009897">
    <property type="term" value="C:external side of plasma membrane"/>
    <property type="evidence" value="ECO:0007669"/>
    <property type="project" value="TreeGrafter"/>
</dbReference>
<dbReference type="InterPro" id="IPR032695">
    <property type="entry name" value="Integrin_dom_sf"/>
</dbReference>
<dbReference type="GO" id="GO:0007160">
    <property type="term" value="P:cell-matrix adhesion"/>
    <property type="evidence" value="ECO:0007669"/>
    <property type="project" value="TreeGrafter"/>
</dbReference>
<evidence type="ECO:0000256" key="5">
    <source>
        <dbReference type="ARBA" id="ARBA00022729"/>
    </source>
</evidence>
<keyword evidence="13 16" id="KW-0675">Receptor</keyword>
<dbReference type="Proteomes" id="UP000823561">
    <property type="component" value="Chromosome 15"/>
</dbReference>
<dbReference type="SUPFAM" id="SSF69179">
    <property type="entry name" value="Integrin domains"/>
    <property type="match status" value="2"/>
</dbReference>
<dbReference type="GO" id="GO:0005178">
    <property type="term" value="F:integrin binding"/>
    <property type="evidence" value="ECO:0007669"/>
    <property type="project" value="TreeGrafter"/>
</dbReference>
<name>A0AAV6G4U2_9TELE</name>
<dbReference type="InterPro" id="IPR036465">
    <property type="entry name" value="vWFA_dom_sf"/>
</dbReference>
<dbReference type="Pfam" id="PF00092">
    <property type="entry name" value="VWA"/>
    <property type="match status" value="1"/>
</dbReference>
<keyword evidence="4" id="KW-0479">Metal-binding</keyword>
<evidence type="ECO:0000313" key="18">
    <source>
        <dbReference type="EMBL" id="KAG5269132.1"/>
    </source>
</evidence>
<dbReference type="AlphaFoldDB" id="A0AAV6G4U2"/>
<evidence type="ECO:0000256" key="4">
    <source>
        <dbReference type="ARBA" id="ARBA00022723"/>
    </source>
</evidence>
<evidence type="ECO:0000259" key="17">
    <source>
        <dbReference type="PROSITE" id="PS50234"/>
    </source>
</evidence>
<dbReference type="EMBL" id="JADWDJ010000015">
    <property type="protein sequence ID" value="KAG5269132.1"/>
    <property type="molecule type" value="Genomic_DNA"/>
</dbReference>
<keyword evidence="10 16" id="KW-0401">Integrin</keyword>
<keyword evidence="9" id="KW-1133">Transmembrane helix</keyword>
<keyword evidence="3" id="KW-0812">Transmembrane</keyword>
<evidence type="ECO:0000256" key="11">
    <source>
        <dbReference type="ARBA" id="ARBA00023136"/>
    </source>
</evidence>
<evidence type="ECO:0000256" key="13">
    <source>
        <dbReference type="ARBA" id="ARBA00023170"/>
    </source>
</evidence>
<dbReference type="InterPro" id="IPR028994">
    <property type="entry name" value="Integrin_alpha_N"/>
</dbReference>
<evidence type="ECO:0000256" key="7">
    <source>
        <dbReference type="ARBA" id="ARBA00022837"/>
    </source>
</evidence>
<dbReference type="Pfam" id="PF01839">
    <property type="entry name" value="FG-GAP"/>
    <property type="match status" value="1"/>
</dbReference>
<dbReference type="PROSITE" id="PS51470">
    <property type="entry name" value="FG_GAP"/>
    <property type="match status" value="3"/>
</dbReference>
<organism evidence="18 19">
    <name type="scientific">Alosa alosa</name>
    <name type="common">allis shad</name>
    <dbReference type="NCBI Taxonomy" id="278164"/>
    <lineage>
        <taxon>Eukaryota</taxon>
        <taxon>Metazoa</taxon>
        <taxon>Chordata</taxon>
        <taxon>Craniata</taxon>
        <taxon>Vertebrata</taxon>
        <taxon>Euteleostomi</taxon>
        <taxon>Actinopterygii</taxon>
        <taxon>Neopterygii</taxon>
        <taxon>Teleostei</taxon>
        <taxon>Clupei</taxon>
        <taxon>Clupeiformes</taxon>
        <taxon>Clupeoidei</taxon>
        <taxon>Clupeidae</taxon>
        <taxon>Alosa</taxon>
    </lineage>
</organism>
<dbReference type="InterPro" id="IPR013519">
    <property type="entry name" value="Int_alpha_beta-p"/>
</dbReference>
<keyword evidence="11" id="KW-0472">Membrane</keyword>
<dbReference type="PANTHER" id="PTHR23220">
    <property type="entry name" value="INTEGRIN ALPHA"/>
    <property type="match status" value="1"/>
</dbReference>
<keyword evidence="14" id="KW-0325">Glycoprotein</keyword>
<reference evidence="18" key="1">
    <citation type="submission" date="2020-10" db="EMBL/GenBank/DDBJ databases">
        <title>Chromosome-scale genome assembly of the Allis shad, Alosa alosa.</title>
        <authorList>
            <person name="Margot Z."/>
            <person name="Christophe K."/>
            <person name="Cabau C."/>
            <person name="Louis A."/>
            <person name="Berthelot C."/>
            <person name="Parey E."/>
            <person name="Roest Crollius H."/>
            <person name="Montfort J."/>
            <person name="Robinson-Rechavi M."/>
            <person name="Bucao C."/>
            <person name="Bouchez O."/>
            <person name="Gislard M."/>
            <person name="Lluch J."/>
            <person name="Milhes M."/>
            <person name="Lampietro C."/>
            <person name="Lopez Roques C."/>
            <person name="Donnadieu C."/>
            <person name="Braasch I."/>
            <person name="Desvignes T."/>
            <person name="Postlethwait J."/>
            <person name="Bobe J."/>
            <person name="Guiguen Y."/>
        </authorList>
    </citation>
    <scope>NUCLEOTIDE SEQUENCE</scope>
    <source>
        <strain evidence="18">M-15738</strain>
        <tissue evidence="18">Blood</tissue>
    </source>
</reference>
<dbReference type="Pfam" id="PF20805">
    <property type="entry name" value="Integrin_A_Ig_2"/>
    <property type="match status" value="1"/>
</dbReference>
<dbReference type="InterPro" id="IPR013517">
    <property type="entry name" value="FG-GAP"/>
</dbReference>
<dbReference type="Gene3D" id="2.60.40.1460">
    <property type="entry name" value="Integrin domains. Chain A, domain 2"/>
    <property type="match status" value="1"/>
</dbReference>
<feature type="repeat" description="FG-GAP" evidence="15">
    <location>
        <begin position="340"/>
        <end position="402"/>
    </location>
</feature>
<protein>
    <recommendedName>
        <fullName evidence="17">VWFA domain-containing protein</fullName>
    </recommendedName>
</protein>
<proteinExistence type="inferred from homology"/>
<dbReference type="GO" id="GO:0008305">
    <property type="term" value="C:integrin complex"/>
    <property type="evidence" value="ECO:0007669"/>
    <property type="project" value="InterPro"/>
</dbReference>
<dbReference type="SUPFAM" id="SSF53300">
    <property type="entry name" value="vWA-like"/>
    <property type="match status" value="1"/>
</dbReference>
<evidence type="ECO:0000313" key="19">
    <source>
        <dbReference type="Proteomes" id="UP000823561"/>
    </source>
</evidence>
<keyword evidence="19" id="KW-1185">Reference proteome</keyword>
<dbReference type="Gene3D" id="2.130.10.130">
    <property type="entry name" value="Integrin alpha, N-terminal"/>
    <property type="match status" value="1"/>
</dbReference>